<accession>A0A084VWR3</accession>
<dbReference type="EMBL" id="ATLV01017718">
    <property type="status" value="NOT_ANNOTATED_CDS"/>
    <property type="molecule type" value="Genomic_DNA"/>
</dbReference>
<feature type="region of interest" description="Disordered" evidence="1">
    <location>
        <begin position="41"/>
        <end position="79"/>
    </location>
</feature>
<evidence type="ECO:0000313" key="3">
    <source>
        <dbReference type="EnsemblMetazoa" id="ASIC010102-PA"/>
    </source>
</evidence>
<keyword evidence="4" id="KW-1185">Reference proteome</keyword>
<dbReference type="EnsemblMetazoa" id="ASIC010102-RA">
    <property type="protein sequence ID" value="ASIC010102-PA"/>
    <property type="gene ID" value="ASIC010102"/>
</dbReference>
<evidence type="ECO:0000256" key="1">
    <source>
        <dbReference type="SAM" id="MobiDB-lite"/>
    </source>
</evidence>
<name>A0A084VWR3_ANOSI</name>
<feature type="compositionally biased region" description="Basic and acidic residues" evidence="1">
    <location>
        <begin position="54"/>
        <end position="63"/>
    </location>
</feature>
<dbReference type="VEuPathDB" id="VectorBase:ASIC010102"/>
<gene>
    <name evidence="2" type="ORF">ZHAS_00010102</name>
</gene>
<dbReference type="Proteomes" id="UP000030765">
    <property type="component" value="Unassembled WGS sequence"/>
</dbReference>
<organism evidence="2">
    <name type="scientific">Anopheles sinensis</name>
    <name type="common">Mosquito</name>
    <dbReference type="NCBI Taxonomy" id="74873"/>
    <lineage>
        <taxon>Eukaryota</taxon>
        <taxon>Metazoa</taxon>
        <taxon>Ecdysozoa</taxon>
        <taxon>Arthropoda</taxon>
        <taxon>Hexapoda</taxon>
        <taxon>Insecta</taxon>
        <taxon>Pterygota</taxon>
        <taxon>Neoptera</taxon>
        <taxon>Endopterygota</taxon>
        <taxon>Diptera</taxon>
        <taxon>Nematocera</taxon>
        <taxon>Culicoidea</taxon>
        <taxon>Culicidae</taxon>
        <taxon>Anophelinae</taxon>
        <taxon>Anopheles</taxon>
    </lineage>
</organism>
<protein>
    <submittedName>
        <fullName evidence="2 3">Aminoacylase</fullName>
    </submittedName>
</protein>
<dbReference type="EMBL" id="KE525181">
    <property type="protein sequence ID" value="KFB42407.1"/>
    <property type="molecule type" value="Genomic_DNA"/>
</dbReference>
<evidence type="ECO:0000313" key="4">
    <source>
        <dbReference type="Proteomes" id="UP000030765"/>
    </source>
</evidence>
<proteinExistence type="predicted"/>
<sequence>MHRARVGLRDRFEGHLTGDQLTVTGWLKNGERVKNSVVVQSTRSADDECPQDEGVWKDAHEGFPEGMDTSKAYSSGAGK</sequence>
<evidence type="ECO:0000313" key="2">
    <source>
        <dbReference type="EMBL" id="KFB42407.1"/>
    </source>
</evidence>
<reference evidence="3" key="2">
    <citation type="submission" date="2020-05" db="UniProtKB">
        <authorList>
            <consortium name="EnsemblMetazoa"/>
        </authorList>
    </citation>
    <scope>IDENTIFICATION</scope>
</reference>
<dbReference type="AlphaFoldDB" id="A0A084VWR3"/>
<reference evidence="2 4" key="1">
    <citation type="journal article" date="2014" name="BMC Genomics">
        <title>Genome sequence of Anopheles sinensis provides insight into genetics basis of mosquito competence for malaria parasites.</title>
        <authorList>
            <person name="Zhou D."/>
            <person name="Zhang D."/>
            <person name="Ding G."/>
            <person name="Shi L."/>
            <person name="Hou Q."/>
            <person name="Ye Y."/>
            <person name="Xu Y."/>
            <person name="Zhou H."/>
            <person name="Xiong C."/>
            <person name="Li S."/>
            <person name="Yu J."/>
            <person name="Hong S."/>
            <person name="Yu X."/>
            <person name="Zou P."/>
            <person name="Chen C."/>
            <person name="Chang X."/>
            <person name="Wang W."/>
            <person name="Lv Y."/>
            <person name="Sun Y."/>
            <person name="Ma L."/>
            <person name="Shen B."/>
            <person name="Zhu C."/>
        </authorList>
    </citation>
    <scope>NUCLEOTIDE SEQUENCE [LARGE SCALE GENOMIC DNA]</scope>
</reference>